<dbReference type="EMBL" id="SBLC01000003">
    <property type="protein sequence ID" value="RWY44409.1"/>
    <property type="molecule type" value="Genomic_DNA"/>
</dbReference>
<feature type="compositionally biased region" description="Basic and acidic residues" evidence="1">
    <location>
        <begin position="195"/>
        <end position="204"/>
    </location>
</feature>
<proteinExistence type="predicted"/>
<evidence type="ECO:0000313" key="2">
    <source>
        <dbReference type="EMBL" id="RWY44409.1"/>
    </source>
</evidence>
<dbReference type="OrthoDB" id="8478628at2"/>
<evidence type="ECO:0000313" key="3">
    <source>
        <dbReference type="Proteomes" id="UP000287168"/>
    </source>
</evidence>
<dbReference type="Proteomes" id="UP000287168">
    <property type="component" value="Unassembled WGS sequence"/>
</dbReference>
<dbReference type="Pfam" id="PF07310">
    <property type="entry name" value="PAS_5"/>
    <property type="match status" value="1"/>
</dbReference>
<dbReference type="InterPro" id="IPR009922">
    <property type="entry name" value="DUF1457"/>
</dbReference>
<keyword evidence="3" id="KW-1185">Reference proteome</keyword>
<comment type="caution">
    <text evidence="2">The sequence shown here is derived from an EMBL/GenBank/DDBJ whole genome shotgun (WGS) entry which is preliminary data.</text>
</comment>
<protein>
    <submittedName>
        <fullName evidence="2">PAS domain-containing protein</fullName>
    </submittedName>
</protein>
<organism evidence="2 3">
    <name type="scientific">Falsigemmobacter intermedius</name>
    <dbReference type="NCBI Taxonomy" id="1553448"/>
    <lineage>
        <taxon>Bacteria</taxon>
        <taxon>Pseudomonadati</taxon>
        <taxon>Pseudomonadota</taxon>
        <taxon>Alphaproteobacteria</taxon>
        <taxon>Rhodobacterales</taxon>
        <taxon>Paracoccaceae</taxon>
        <taxon>Falsigemmobacter</taxon>
    </lineage>
</organism>
<feature type="region of interest" description="Disordered" evidence="1">
    <location>
        <begin position="194"/>
        <end position="216"/>
    </location>
</feature>
<accession>A0A3S3YJ07</accession>
<dbReference type="AlphaFoldDB" id="A0A3S3YJ07"/>
<gene>
    <name evidence="2" type="ORF">EP867_03280</name>
</gene>
<reference evidence="2 3" key="1">
    <citation type="journal article" date="2015" name="Int. J. Syst. Evol. Microbiol.">
        <title>Gemmobacter intermedius sp. nov., isolated from a white stork (Ciconia ciconia).</title>
        <authorList>
            <person name="Kampfer P."/>
            <person name="Jerzak L."/>
            <person name="Wilharm G."/>
            <person name="Golke J."/>
            <person name="Busse H.J."/>
            <person name="Glaeser S.P."/>
        </authorList>
    </citation>
    <scope>NUCLEOTIDE SEQUENCE [LARGE SCALE GENOMIC DNA]</scope>
    <source>
        <strain evidence="2 3">119/4</strain>
    </source>
</reference>
<dbReference type="RefSeq" id="WP_128486771.1">
    <property type="nucleotide sequence ID" value="NZ_JBHLXB010000170.1"/>
</dbReference>
<evidence type="ECO:0000256" key="1">
    <source>
        <dbReference type="SAM" id="MobiDB-lite"/>
    </source>
</evidence>
<name>A0A3S3YJ07_9RHOB</name>
<sequence>MRGVTGRSGQIFTLLQGGALPRQAAAFAQLEAYWLALRGEARLLPERSRFDPRGVADILNHLILLERIAPGQLRVRLAGQSVSDLFGLSPEGMPLTALISPESRGAVAARIEEVFRRPAILEMDLSTPAGLLRQSIATRLLLLPMTGRDGSCDRAIACLISEARPAGRVLRFGLENSRFREVPPAEKGVIPARQPRFEEAERLPRGGASTAPAQPPYLRLVKG</sequence>